<reference evidence="2" key="1">
    <citation type="journal article" date="2019" name="Int. J. Syst. Evol. Microbiol.">
        <title>The Global Catalogue of Microorganisms (GCM) 10K type strain sequencing project: providing services to taxonomists for standard genome sequencing and annotation.</title>
        <authorList>
            <consortium name="The Broad Institute Genomics Platform"/>
            <consortium name="The Broad Institute Genome Sequencing Center for Infectious Disease"/>
            <person name="Wu L."/>
            <person name="Ma J."/>
        </authorList>
    </citation>
    <scope>NUCLEOTIDE SEQUENCE [LARGE SCALE GENOMIC DNA]</scope>
    <source>
        <strain evidence="2">CCUG 43111</strain>
    </source>
</reference>
<dbReference type="EMBL" id="JBHSMR010000013">
    <property type="protein sequence ID" value="MFC5479644.1"/>
    <property type="molecule type" value="Genomic_DNA"/>
</dbReference>
<gene>
    <name evidence="1" type="ORF">ACFPQ5_15715</name>
</gene>
<organism evidence="1 2">
    <name type="scientific">Massilia suwonensis</name>
    <dbReference type="NCBI Taxonomy" id="648895"/>
    <lineage>
        <taxon>Bacteria</taxon>
        <taxon>Pseudomonadati</taxon>
        <taxon>Pseudomonadota</taxon>
        <taxon>Betaproteobacteria</taxon>
        <taxon>Burkholderiales</taxon>
        <taxon>Oxalobacteraceae</taxon>
        <taxon>Telluria group</taxon>
        <taxon>Massilia</taxon>
    </lineage>
</organism>
<proteinExistence type="predicted"/>
<protein>
    <submittedName>
        <fullName evidence="1">PhzF family phenazine biosynthesis protein</fullName>
    </submittedName>
</protein>
<dbReference type="PANTHER" id="PTHR13774">
    <property type="entry name" value="PHENAZINE BIOSYNTHESIS PROTEIN"/>
    <property type="match status" value="1"/>
</dbReference>
<accession>A0ABW0MN95</accession>
<keyword evidence="2" id="KW-1185">Reference proteome</keyword>
<dbReference type="Pfam" id="PF02567">
    <property type="entry name" value="PhzC-PhzF"/>
    <property type="match status" value="1"/>
</dbReference>
<evidence type="ECO:0000313" key="1">
    <source>
        <dbReference type="EMBL" id="MFC5479644.1"/>
    </source>
</evidence>
<dbReference type="PIRSF" id="PIRSF016184">
    <property type="entry name" value="PhzC_PhzF"/>
    <property type="match status" value="1"/>
</dbReference>
<dbReference type="Proteomes" id="UP001596101">
    <property type="component" value="Unassembled WGS sequence"/>
</dbReference>
<dbReference type="Gene3D" id="3.10.310.10">
    <property type="entry name" value="Diaminopimelate Epimerase, Chain A, domain 1"/>
    <property type="match status" value="2"/>
</dbReference>
<name>A0ABW0MN95_9BURK</name>
<comment type="caution">
    <text evidence="1">The sequence shown here is derived from an EMBL/GenBank/DDBJ whole genome shotgun (WGS) entry which is preliminary data.</text>
</comment>
<sequence>MNTQNFTCFGAAHGGGNPALVVEDAPLDLAQRAQLARERALTCVFIDAASEPGTTATLDFVYPHMRSPLCLHATLAAAQVLFARHGVSEPLTVTTAMRGQRLTLSREDETVFVGLARQEAPQVDADAALARRLLNAPGLALASAPVVASVGSPKLLLEVADLDTLYALAPDLQAIAAWGRANGVSGCYAWCRSGEHEAEGRNFNHLDPALEDSATGVAAGALTVALGHGLTLHQGRATGRECVIRTLLDGDAVLVGGRVKALDNT</sequence>
<dbReference type="SUPFAM" id="SSF54506">
    <property type="entry name" value="Diaminopimelate epimerase-like"/>
    <property type="match status" value="1"/>
</dbReference>
<dbReference type="RefSeq" id="WP_379757506.1">
    <property type="nucleotide sequence ID" value="NZ_JBHSMR010000013.1"/>
</dbReference>
<evidence type="ECO:0000313" key="2">
    <source>
        <dbReference type="Proteomes" id="UP001596101"/>
    </source>
</evidence>
<dbReference type="InterPro" id="IPR003719">
    <property type="entry name" value="Phenazine_PhzF-like"/>
</dbReference>